<feature type="compositionally biased region" description="Low complexity" evidence="1">
    <location>
        <begin position="206"/>
        <end position="217"/>
    </location>
</feature>
<evidence type="ECO:0000313" key="2">
    <source>
        <dbReference type="EMBL" id="KAL3783258.1"/>
    </source>
</evidence>
<gene>
    <name evidence="2" type="ORF">ACHAWO_013350</name>
</gene>
<dbReference type="Proteomes" id="UP001530400">
    <property type="component" value="Unassembled WGS sequence"/>
</dbReference>
<organism evidence="2 3">
    <name type="scientific">Cyclotella atomus</name>
    <dbReference type="NCBI Taxonomy" id="382360"/>
    <lineage>
        <taxon>Eukaryota</taxon>
        <taxon>Sar</taxon>
        <taxon>Stramenopiles</taxon>
        <taxon>Ochrophyta</taxon>
        <taxon>Bacillariophyta</taxon>
        <taxon>Coscinodiscophyceae</taxon>
        <taxon>Thalassiosirophycidae</taxon>
        <taxon>Stephanodiscales</taxon>
        <taxon>Stephanodiscaceae</taxon>
        <taxon>Cyclotella</taxon>
    </lineage>
</organism>
<feature type="region of interest" description="Disordered" evidence="1">
    <location>
        <begin position="201"/>
        <end position="228"/>
    </location>
</feature>
<reference evidence="2 3" key="1">
    <citation type="submission" date="2024-10" db="EMBL/GenBank/DDBJ databases">
        <title>Updated reference genomes for cyclostephanoid diatoms.</title>
        <authorList>
            <person name="Roberts W.R."/>
            <person name="Alverson A.J."/>
        </authorList>
    </citation>
    <scope>NUCLEOTIDE SEQUENCE [LARGE SCALE GENOMIC DNA]</scope>
    <source>
        <strain evidence="2 3">AJA010-31</strain>
    </source>
</reference>
<sequence length="444" mass="48835">MASINVKQEPGLQPEEVPSSAVATAAAAHPSSSLVNSHRQRINQTSLINFSDDEASKLCYPVGCPVGYNFTSSSSPNEVSFTRGCVVGAAMDRLSRNFVYRIQSDETMNLALEDDVAFAMGCPVRMSSKGQEVDGEIVCFSRVRGSSTIDTKYSVLICNGMNSRIVHGVSSHQVKFRLSPRPVTEVEKTVCKALPRVSIGSESETKQTSETSSQTRQLKWKPPSPKKRKALANRDLNQALEKVTKKTPELSLCLTVPQWVLRAGGNLVGTLIAQKKDIETKVNCPIQIQHRSDEVIISIASTSEDREARGHSVVRFKRIIQDFIIAHLNDDQSKGRLLFDLAKSASGSYRISHTPSGAVKQQSIVDQDGLVWMRLIDIPNDVSRKLQQLDCDVTKIQSRDSSTPIYIGASPLCNPYVLVYGYDLDKVDNATEDVSLLVESYARS</sequence>
<name>A0ABD3P742_9STRA</name>
<proteinExistence type="predicted"/>
<feature type="region of interest" description="Disordered" evidence="1">
    <location>
        <begin position="1"/>
        <end position="20"/>
    </location>
</feature>
<dbReference type="EMBL" id="JALLPJ020000775">
    <property type="protein sequence ID" value="KAL3783258.1"/>
    <property type="molecule type" value="Genomic_DNA"/>
</dbReference>
<comment type="caution">
    <text evidence="2">The sequence shown here is derived from an EMBL/GenBank/DDBJ whole genome shotgun (WGS) entry which is preliminary data.</text>
</comment>
<evidence type="ECO:0000256" key="1">
    <source>
        <dbReference type="SAM" id="MobiDB-lite"/>
    </source>
</evidence>
<dbReference type="AlphaFoldDB" id="A0ABD3P742"/>
<protein>
    <submittedName>
        <fullName evidence="2">Uncharacterized protein</fullName>
    </submittedName>
</protein>
<evidence type="ECO:0000313" key="3">
    <source>
        <dbReference type="Proteomes" id="UP001530400"/>
    </source>
</evidence>
<accession>A0ABD3P742</accession>
<keyword evidence="3" id="KW-1185">Reference proteome</keyword>